<name>A0A0B6ZYB6_9EUPU</name>
<gene>
    <name evidence="1" type="primary">ORF83783</name>
</gene>
<reference evidence="1" key="1">
    <citation type="submission" date="2014-12" db="EMBL/GenBank/DDBJ databases">
        <title>Insight into the proteome of Arion vulgaris.</title>
        <authorList>
            <person name="Aradska J."/>
            <person name="Bulat T."/>
            <person name="Smidak R."/>
            <person name="Sarate P."/>
            <person name="Gangsoo J."/>
            <person name="Sialana F."/>
            <person name="Bilban M."/>
            <person name="Lubec G."/>
        </authorList>
    </citation>
    <scope>NUCLEOTIDE SEQUENCE</scope>
    <source>
        <tissue evidence="1">Skin</tissue>
    </source>
</reference>
<accession>A0A0B6ZYB6</accession>
<proteinExistence type="predicted"/>
<organism evidence="1">
    <name type="scientific">Arion vulgaris</name>
    <dbReference type="NCBI Taxonomy" id="1028688"/>
    <lineage>
        <taxon>Eukaryota</taxon>
        <taxon>Metazoa</taxon>
        <taxon>Spiralia</taxon>
        <taxon>Lophotrochozoa</taxon>
        <taxon>Mollusca</taxon>
        <taxon>Gastropoda</taxon>
        <taxon>Heterobranchia</taxon>
        <taxon>Euthyneura</taxon>
        <taxon>Panpulmonata</taxon>
        <taxon>Eupulmonata</taxon>
        <taxon>Stylommatophora</taxon>
        <taxon>Helicina</taxon>
        <taxon>Arionoidea</taxon>
        <taxon>Arionidae</taxon>
        <taxon>Arion</taxon>
    </lineage>
</organism>
<dbReference type="AlphaFoldDB" id="A0A0B6ZYB6"/>
<sequence>GDISGSSSKMFVAQVADTTNKHQQFPNQQIDKLHGLFRKNLQNKSGNLWKPSVQSSLIMNELNIEPNILTEDTYLDDPAETRKRRAENNDNIIDNDINIELINTNSPSNKHDLMVSDSTTSIVLQASTDFQTSFYSTPQYLTTYSDDLSTGYTVEAGFTNAFTLSSYVSDSSTPQGLYYVPESSHIDITPSINSLATSYISEAITTTLASETSLSLIVNAGESSSEIQTYETKMTAIAPISSELIIQSIYSDTLLSTNQWSYTQIIDSLSSSYVYVSTSVEQIKLNTLLTVYRQSQETFSSTVNNVVTSTNLDVSLPNKVFDSRILTTIDVAVLSDVSSSFSLPSHSMSSYISQQSSMSLSPQTFLEITTDEMTSQQQQIVSTTHDSSQWMSSNYLF</sequence>
<feature type="non-terminal residue" evidence="1">
    <location>
        <position position="397"/>
    </location>
</feature>
<feature type="non-terminal residue" evidence="1">
    <location>
        <position position="1"/>
    </location>
</feature>
<protein>
    <submittedName>
        <fullName evidence="1">Uncharacterized protein</fullName>
    </submittedName>
</protein>
<evidence type="ECO:0000313" key="1">
    <source>
        <dbReference type="EMBL" id="CEK72750.1"/>
    </source>
</evidence>
<dbReference type="EMBL" id="HACG01025885">
    <property type="protein sequence ID" value="CEK72750.1"/>
    <property type="molecule type" value="Transcribed_RNA"/>
</dbReference>